<evidence type="ECO:0000313" key="2">
    <source>
        <dbReference type="EMBL" id="MCZ9295773.1"/>
    </source>
</evidence>
<keyword evidence="5" id="KW-1185">Reference proteome</keyword>
<evidence type="ECO:0000313" key="4">
    <source>
        <dbReference type="Proteomes" id="UP001146439"/>
    </source>
</evidence>
<dbReference type="RefSeq" id="WP_238800569.1">
    <property type="nucleotide sequence ID" value="NZ_JAKMUZ010000006.1"/>
</dbReference>
<proteinExistence type="predicted"/>
<dbReference type="Proteomes" id="UP001146439">
    <property type="component" value="Unassembled WGS sequence"/>
</dbReference>
<comment type="caution">
    <text evidence="2">The sequence shown here is derived from an EMBL/GenBank/DDBJ whole genome shotgun (WGS) entry which is preliminary data.</text>
</comment>
<dbReference type="Proteomes" id="UP001371299">
    <property type="component" value="Unassembled WGS sequence"/>
</dbReference>
<evidence type="ECO:0000256" key="1">
    <source>
        <dbReference type="SAM" id="MobiDB-lite"/>
    </source>
</evidence>
<name>A0A9X3RND9_9CORY</name>
<feature type="region of interest" description="Disordered" evidence="1">
    <location>
        <begin position="1"/>
        <end position="20"/>
    </location>
</feature>
<evidence type="ECO:0000313" key="5">
    <source>
        <dbReference type="Proteomes" id="UP001371299"/>
    </source>
</evidence>
<protein>
    <submittedName>
        <fullName evidence="2">Uncharacterized protein</fullName>
    </submittedName>
</protein>
<dbReference type="AlphaFoldDB" id="A0A9X3RND9"/>
<accession>A0A9X3RND9</accession>
<sequence length="57" mass="6133">MESSIASTAGEPGEAGASVASLAKPRSKVFHEVERSLCQLGQKWVPVLRKFQSAFMP</sequence>
<gene>
    <name evidence="2" type="ORF">L8V22_04250</name>
    <name evidence="3" type="ORF">WMQ01_04395</name>
</gene>
<dbReference type="EMBL" id="JBBMGJ010000006">
    <property type="protein sequence ID" value="MEK0145314.1"/>
    <property type="molecule type" value="Genomic_DNA"/>
</dbReference>
<evidence type="ECO:0000313" key="3">
    <source>
        <dbReference type="EMBL" id="MEK0145314.1"/>
    </source>
</evidence>
<organism evidence="2 4">
    <name type="scientific">Corynebacterium yonathiae</name>
    <dbReference type="NCBI Taxonomy" id="2913504"/>
    <lineage>
        <taxon>Bacteria</taxon>
        <taxon>Bacillati</taxon>
        <taxon>Actinomycetota</taxon>
        <taxon>Actinomycetes</taxon>
        <taxon>Mycobacteriales</taxon>
        <taxon>Corynebacteriaceae</taxon>
        <taxon>Corynebacterium</taxon>
    </lineage>
</organism>
<dbReference type="EMBL" id="JAKMUZ010000006">
    <property type="protein sequence ID" value="MCZ9295773.1"/>
    <property type="molecule type" value="Genomic_DNA"/>
</dbReference>
<reference evidence="3 5" key="2">
    <citation type="submission" date="2024-01" db="EMBL/GenBank/DDBJ databases">
        <title>Description of two novel Corynebacterium species isolated from human nasal passages and skin.</title>
        <authorList>
            <person name="Popowitch E."/>
            <person name="Tran T.H."/>
            <person name="Escapa I.F."/>
            <person name="Bhatt E."/>
            <person name="Sozat A.K."/>
            <person name="Roberts A.Q."/>
            <person name="Segre J.A."/>
            <person name="Kong H."/>
            <person name="Conlan S."/>
            <person name="Lemon K.P."/>
            <person name="Kelly M.S."/>
        </authorList>
    </citation>
    <scope>NUCLEOTIDE SEQUENCE [LARGE SCALE GENOMIC DNA]</scope>
    <source>
        <strain evidence="3 5">KPL2619</strain>
    </source>
</reference>
<reference evidence="2" key="1">
    <citation type="submission" date="2022-02" db="EMBL/GenBank/DDBJ databases">
        <title>Corynebacterium sp. from urogenital microbiome.</title>
        <authorList>
            <person name="Cappelli E.A."/>
            <person name="Ribeiro T.G."/>
            <person name="Peixe L."/>
        </authorList>
    </citation>
    <scope>NUCLEOTIDE SEQUENCE</scope>
    <source>
        <strain evidence="2">C21Ua_68</strain>
    </source>
</reference>